<dbReference type="InterPro" id="IPR036129">
    <property type="entry name" value="Glycerate_kinase_sf"/>
</dbReference>
<keyword evidence="2 4" id="KW-0808">Transferase</keyword>
<evidence type="ECO:0000256" key="2">
    <source>
        <dbReference type="ARBA" id="ARBA00022679"/>
    </source>
</evidence>
<dbReference type="SUPFAM" id="SSF110738">
    <property type="entry name" value="Glycerate kinase I"/>
    <property type="match status" value="1"/>
</dbReference>
<evidence type="ECO:0000313" key="5">
    <source>
        <dbReference type="EMBL" id="AZA11716.1"/>
    </source>
</evidence>
<dbReference type="GO" id="GO:0031388">
    <property type="term" value="P:organic acid phosphorylation"/>
    <property type="evidence" value="ECO:0007669"/>
    <property type="project" value="UniProtKB-UniRule"/>
</dbReference>
<dbReference type="PANTHER" id="PTHR21599:SF0">
    <property type="entry name" value="GLYCERATE KINASE"/>
    <property type="match status" value="1"/>
</dbReference>
<dbReference type="PANTHER" id="PTHR21599">
    <property type="entry name" value="GLYCERATE KINASE"/>
    <property type="match status" value="1"/>
</dbReference>
<sequence>MKHRPHIIVAPDSFKGTASAEEAAEYLAEGIAEAFDCEITLAPMADGGEGTAAKFQGQDITLPTTNANGALIEATYRFDSASATAYIDAAAASGITLVEDHRPLIADTYGTGVLIADAQSRGATRIVLGLGGTATTDGGTGILVALGAQLLDAQQQTLPQGGGSLAQLETIDTAMLNIPAAGVEWVLLSDVDNPATGPRGAAAIFAPQKGADAGDVEKLDRGLAHLCQVTGVDPSTPGMGAAGGIGIGITWLSSLIYGEPKVCFLPGAKVVAQSAGVGADADLIVTGEGKFDDQSLHGKVVGSILELADATPVAIVAGAHEAEAGAVQVTLGAGEVRDQLRNAGREVAGWYQRHAMERNQG</sequence>
<organism evidence="5 6">
    <name type="scientific">Corynebacterium gerontici</name>
    <dbReference type="NCBI Taxonomy" id="2079234"/>
    <lineage>
        <taxon>Bacteria</taxon>
        <taxon>Bacillati</taxon>
        <taxon>Actinomycetota</taxon>
        <taxon>Actinomycetes</taxon>
        <taxon>Mycobacteriales</taxon>
        <taxon>Corynebacteriaceae</taxon>
        <taxon>Corynebacterium</taxon>
    </lineage>
</organism>
<dbReference type="RefSeq" id="WP_123934528.1">
    <property type="nucleotide sequence ID" value="NZ_CP033897.1"/>
</dbReference>
<comment type="similarity">
    <text evidence="1 4">Belongs to the glycerate kinase type-1 family.</text>
</comment>
<dbReference type="OrthoDB" id="9774290at2"/>
<dbReference type="EC" id="2.7.1.165" evidence="5"/>
<dbReference type="KEGG" id="cgk:CGERO_07080"/>
<proteinExistence type="inferred from homology"/>
<evidence type="ECO:0000256" key="4">
    <source>
        <dbReference type="PIRNR" id="PIRNR006078"/>
    </source>
</evidence>
<dbReference type="GO" id="GO:0043798">
    <property type="term" value="F:glycerate 2-kinase activity"/>
    <property type="evidence" value="ECO:0007669"/>
    <property type="project" value="UniProtKB-EC"/>
</dbReference>
<gene>
    <name evidence="5" type="primary">garK</name>
    <name evidence="5" type="ORF">CGERO_07080</name>
</gene>
<accession>A0A3G6J1B3</accession>
<dbReference type="Pfam" id="PF02595">
    <property type="entry name" value="Gly_kinase"/>
    <property type="match status" value="1"/>
</dbReference>
<protein>
    <submittedName>
        <fullName evidence="5">Glycerate 2-kinase</fullName>
        <ecNumber evidence="5">2.7.1.165</ecNumber>
    </submittedName>
</protein>
<evidence type="ECO:0000256" key="3">
    <source>
        <dbReference type="ARBA" id="ARBA00022777"/>
    </source>
</evidence>
<keyword evidence="3 4" id="KW-0418">Kinase</keyword>
<dbReference type="GO" id="GO:0008887">
    <property type="term" value="F:glycerate kinase activity"/>
    <property type="evidence" value="ECO:0007669"/>
    <property type="project" value="UniProtKB-UniRule"/>
</dbReference>
<dbReference type="NCBIfam" id="TIGR00045">
    <property type="entry name" value="glycerate kinase"/>
    <property type="match status" value="1"/>
</dbReference>
<evidence type="ECO:0000313" key="6">
    <source>
        <dbReference type="Proteomes" id="UP000271587"/>
    </source>
</evidence>
<dbReference type="Proteomes" id="UP000271587">
    <property type="component" value="Chromosome"/>
</dbReference>
<dbReference type="Gene3D" id="3.40.50.10350">
    <property type="entry name" value="Glycerate kinase, domain 1"/>
    <property type="match status" value="1"/>
</dbReference>
<dbReference type="InterPro" id="IPR004381">
    <property type="entry name" value="Glycerate_kinase"/>
</dbReference>
<name>A0A3G6J1B3_9CORY</name>
<dbReference type="InterPro" id="IPR018197">
    <property type="entry name" value="Glycerate_kinase_RE-like"/>
</dbReference>
<reference evidence="5 6" key="1">
    <citation type="submission" date="2018-11" db="EMBL/GenBank/DDBJ databases">
        <authorList>
            <person name="Kleinhagauer T."/>
            <person name="Glaeser S.P."/>
            <person name="Spergser J."/>
            <person name="Ruckert C."/>
            <person name="Kaempfer P."/>
            <person name="Busse H.-J."/>
        </authorList>
    </citation>
    <scope>NUCLEOTIDE SEQUENCE [LARGE SCALE GENOMIC DNA]</scope>
    <source>
        <strain evidence="5 6">W8</strain>
    </source>
</reference>
<dbReference type="EMBL" id="CP033897">
    <property type="protein sequence ID" value="AZA11716.1"/>
    <property type="molecule type" value="Genomic_DNA"/>
</dbReference>
<keyword evidence="6" id="KW-1185">Reference proteome</keyword>
<dbReference type="AlphaFoldDB" id="A0A3G6J1B3"/>
<dbReference type="InterPro" id="IPR018193">
    <property type="entry name" value="Glyc_kinase_flavodox-like_fold"/>
</dbReference>
<evidence type="ECO:0000256" key="1">
    <source>
        <dbReference type="ARBA" id="ARBA00006284"/>
    </source>
</evidence>
<dbReference type="PIRSF" id="PIRSF006078">
    <property type="entry name" value="GlxK"/>
    <property type="match status" value="1"/>
</dbReference>
<dbReference type="Gene3D" id="3.90.1510.10">
    <property type="entry name" value="Glycerate kinase, domain 2"/>
    <property type="match status" value="1"/>
</dbReference>